<dbReference type="InterPro" id="IPR011502">
    <property type="entry name" value="Nucleoporin_Nup85"/>
</dbReference>
<dbReference type="OrthoDB" id="17644at2759"/>
<gene>
    <name evidence="10" type="ORF">PYCCODRAFT_1433158</name>
</gene>
<evidence type="ECO:0000256" key="6">
    <source>
        <dbReference type="ARBA" id="ARBA00023010"/>
    </source>
</evidence>
<evidence type="ECO:0000256" key="1">
    <source>
        <dbReference type="ARBA" id="ARBA00004567"/>
    </source>
</evidence>
<evidence type="ECO:0000256" key="5">
    <source>
        <dbReference type="ARBA" id="ARBA00022927"/>
    </source>
</evidence>
<comment type="subcellular location">
    <subcellularLocation>
        <location evidence="1 9">Nucleus</location>
        <location evidence="1 9">Nuclear pore complex</location>
    </subcellularLocation>
</comment>
<dbReference type="GO" id="GO:0045893">
    <property type="term" value="P:positive regulation of DNA-templated transcription"/>
    <property type="evidence" value="ECO:0007669"/>
    <property type="project" value="TreeGrafter"/>
</dbReference>
<dbReference type="GO" id="GO:0006606">
    <property type="term" value="P:protein import into nucleus"/>
    <property type="evidence" value="ECO:0007669"/>
    <property type="project" value="TreeGrafter"/>
</dbReference>
<comment type="function">
    <text evidence="9">Functions as a component of the nuclear pore complex (NPC).</text>
</comment>
<dbReference type="PANTHER" id="PTHR13373">
    <property type="entry name" value="FROUNT PROTEIN-RELATED"/>
    <property type="match status" value="1"/>
</dbReference>
<keyword evidence="5 9" id="KW-0653">Protein transport</keyword>
<dbReference type="Proteomes" id="UP000193067">
    <property type="component" value="Unassembled WGS sequence"/>
</dbReference>
<reference evidence="10 11" key="1">
    <citation type="journal article" date="2015" name="Biotechnol. Biofuels">
        <title>Enhanced degradation of softwood versus hardwood by the white-rot fungus Pycnoporus coccineus.</title>
        <authorList>
            <person name="Couturier M."/>
            <person name="Navarro D."/>
            <person name="Chevret D."/>
            <person name="Henrissat B."/>
            <person name="Piumi F."/>
            <person name="Ruiz-Duenas F.J."/>
            <person name="Martinez A.T."/>
            <person name="Grigoriev I.V."/>
            <person name="Riley R."/>
            <person name="Lipzen A."/>
            <person name="Berrin J.G."/>
            <person name="Master E.R."/>
            <person name="Rosso M.N."/>
        </authorList>
    </citation>
    <scope>NUCLEOTIDE SEQUENCE [LARGE SCALE GENOMIC DNA]</scope>
    <source>
        <strain evidence="10 11">BRFM310</strain>
    </source>
</reference>
<evidence type="ECO:0000256" key="8">
    <source>
        <dbReference type="ARBA" id="ARBA00023242"/>
    </source>
</evidence>
<keyword evidence="6 9" id="KW-0811">Translocation</keyword>
<evidence type="ECO:0000256" key="3">
    <source>
        <dbReference type="ARBA" id="ARBA00022448"/>
    </source>
</evidence>
<dbReference type="GO" id="GO:0031080">
    <property type="term" value="C:nuclear pore outer ring"/>
    <property type="evidence" value="ECO:0007669"/>
    <property type="project" value="TreeGrafter"/>
</dbReference>
<evidence type="ECO:0000256" key="4">
    <source>
        <dbReference type="ARBA" id="ARBA00022816"/>
    </source>
</evidence>
<dbReference type="STRING" id="1353009.A0A1Y2IUJ9"/>
<protein>
    <recommendedName>
        <fullName evidence="9">Nuclear pore complex protein Nup85</fullName>
    </recommendedName>
</protein>
<keyword evidence="11" id="KW-1185">Reference proteome</keyword>
<proteinExistence type="inferred from homology"/>
<comment type="similarity">
    <text evidence="2 9">Belongs to the nucleoporin Nup85 family.</text>
</comment>
<keyword evidence="8 9" id="KW-0539">Nucleus</keyword>
<organism evidence="10 11">
    <name type="scientific">Trametes coccinea (strain BRFM310)</name>
    <name type="common">Pycnoporus coccineus</name>
    <dbReference type="NCBI Taxonomy" id="1353009"/>
    <lineage>
        <taxon>Eukaryota</taxon>
        <taxon>Fungi</taxon>
        <taxon>Dikarya</taxon>
        <taxon>Basidiomycota</taxon>
        <taxon>Agaricomycotina</taxon>
        <taxon>Agaricomycetes</taxon>
        <taxon>Polyporales</taxon>
        <taxon>Polyporaceae</taxon>
        <taxon>Trametes</taxon>
    </lineage>
</organism>
<accession>A0A1Y2IUJ9</accession>
<comment type="subunit">
    <text evidence="9">Component of the nuclear pore complex (NPC).</text>
</comment>
<evidence type="ECO:0000313" key="11">
    <source>
        <dbReference type="Proteomes" id="UP000193067"/>
    </source>
</evidence>
<dbReference type="EMBL" id="KZ084095">
    <property type="protein sequence ID" value="OSD04820.1"/>
    <property type="molecule type" value="Genomic_DNA"/>
</dbReference>
<keyword evidence="4 9" id="KW-0509">mRNA transport</keyword>
<evidence type="ECO:0000313" key="10">
    <source>
        <dbReference type="EMBL" id="OSD04820.1"/>
    </source>
</evidence>
<keyword evidence="3 9" id="KW-0813">Transport</keyword>
<keyword evidence="7 9" id="KW-0906">Nuclear pore complex</keyword>
<sequence length="726" mass="81823">MPSHQHMAHLVPPLFEQGRLEDFTRSGRVVSHTMSPRDDTLAVYSSPLSIPQTSSAQGAFHSDDHPIYFASKEEAPRSERRVFITDTSVIFAATQNLIKVSREENVTLLQNDDAVRALGKLACDYVNFCKECCLYASQNISRADPLQYDAEHYRRLWTCFSLFAVLYLPEPGLEDAPIGDELMEWLNTHFIEPSTQEGDELSSQERPWEDPAFWPYLTRTCLRGLSKASTFFLKVLSKHPSAYLQGLAQELSPLLTNHPRLYQYSAERDFAVASRRWKDKVKTLRLELDRVPESERDDGFENWWDRFSDIVGILEGRGEIVKKVCMELGADWKEVCSVWGIFVDTRLRRQDLPEVVAQVIDEMPPDPTDREDMVHSSLFLGRPAQALSEAAQLDIWLAAHLADLMEPIELIDPEADDSELSLRQHYILSYAEYLRTDPALWRITVDYMYSCGSVGTGMADQVLMRVPLRLENHAAAGTSGEEAASIRAGHLAGVLKSVNETCFEYQREEIRRMICRIAAQTFIKEKEYGLAISYCTSAEDWAGLGRVVDLVLEEYIAQGPEQFARLVANIAPSLHALRTDAGTKIPAPGVFLHRLMFAVRFAEFHQRRASGDGQGAALDAVTMFRDDIAPKSWWAVLLCDALDLLRDGSMFFTSNDACLLIQKLEEIHLAVGQGAEDDFLPVLCRVTKRGKKHALQRLEVARLSLAKYYAKCGAIGVGGRPSGWIH</sequence>
<name>A0A1Y2IUJ9_TRAC3</name>
<evidence type="ECO:0000256" key="7">
    <source>
        <dbReference type="ARBA" id="ARBA00023132"/>
    </source>
</evidence>
<dbReference type="GO" id="GO:0017056">
    <property type="term" value="F:structural constituent of nuclear pore"/>
    <property type="evidence" value="ECO:0007669"/>
    <property type="project" value="TreeGrafter"/>
</dbReference>
<dbReference type="GO" id="GO:0006406">
    <property type="term" value="P:mRNA export from nucleus"/>
    <property type="evidence" value="ECO:0007669"/>
    <property type="project" value="TreeGrafter"/>
</dbReference>
<dbReference type="PANTHER" id="PTHR13373:SF21">
    <property type="entry name" value="NUCLEAR PORE COMPLEX PROTEIN NUP85"/>
    <property type="match status" value="1"/>
</dbReference>
<evidence type="ECO:0000256" key="9">
    <source>
        <dbReference type="RuleBase" id="RU365073"/>
    </source>
</evidence>
<evidence type="ECO:0000256" key="2">
    <source>
        <dbReference type="ARBA" id="ARBA00005573"/>
    </source>
</evidence>
<keyword evidence="9" id="KW-0472">Membrane</keyword>
<dbReference type="AlphaFoldDB" id="A0A1Y2IUJ9"/>
<dbReference type="Pfam" id="PF07575">
    <property type="entry name" value="Nucleopor_Nup85"/>
    <property type="match status" value="2"/>
</dbReference>
<dbReference type="GO" id="GO:0031965">
    <property type="term" value="C:nuclear membrane"/>
    <property type="evidence" value="ECO:0007669"/>
    <property type="project" value="UniProtKB-UniRule"/>
</dbReference>